<dbReference type="OrthoDB" id="637682at2759"/>
<dbReference type="Gene3D" id="1.25.70.10">
    <property type="entry name" value="Transcription termination factor 3, mitochondrial"/>
    <property type="match status" value="1"/>
</dbReference>
<feature type="region of interest" description="Disordered" evidence="4">
    <location>
        <begin position="50"/>
        <end position="70"/>
    </location>
</feature>
<accession>A0A0K9NIN7</accession>
<evidence type="ECO:0000256" key="2">
    <source>
        <dbReference type="ARBA" id="ARBA00022472"/>
    </source>
</evidence>
<keyword evidence="2" id="KW-0806">Transcription termination</keyword>
<keyword evidence="2" id="KW-0804">Transcription</keyword>
<dbReference type="OMA" id="SPLWCAG"/>
<dbReference type="InterPro" id="IPR038538">
    <property type="entry name" value="MTERF_sf"/>
</dbReference>
<keyword evidence="2" id="KW-0805">Transcription regulation</keyword>
<dbReference type="Pfam" id="PF02536">
    <property type="entry name" value="mTERF"/>
    <property type="match status" value="1"/>
</dbReference>
<dbReference type="PANTHER" id="PTHR13068:SF46">
    <property type="entry name" value="OS03G0360600 PROTEIN"/>
    <property type="match status" value="1"/>
</dbReference>
<evidence type="ECO:0000256" key="3">
    <source>
        <dbReference type="ARBA" id="ARBA00022946"/>
    </source>
</evidence>
<evidence type="ECO:0000256" key="4">
    <source>
        <dbReference type="SAM" id="MobiDB-lite"/>
    </source>
</evidence>
<keyword evidence="6" id="KW-1185">Reference proteome</keyword>
<dbReference type="GO" id="GO:0009507">
    <property type="term" value="C:chloroplast"/>
    <property type="evidence" value="ECO:0000318"/>
    <property type="project" value="GO_Central"/>
</dbReference>
<evidence type="ECO:0000313" key="5">
    <source>
        <dbReference type="EMBL" id="KMZ56606.1"/>
    </source>
</evidence>
<dbReference type="PANTHER" id="PTHR13068">
    <property type="entry name" value="CGI-12 PROTEIN-RELATED"/>
    <property type="match status" value="1"/>
</dbReference>
<reference evidence="6" key="1">
    <citation type="journal article" date="2016" name="Nature">
        <title>The genome of the seagrass Zostera marina reveals angiosperm adaptation to the sea.</title>
        <authorList>
            <person name="Olsen J.L."/>
            <person name="Rouze P."/>
            <person name="Verhelst B."/>
            <person name="Lin Y.-C."/>
            <person name="Bayer T."/>
            <person name="Collen J."/>
            <person name="Dattolo E."/>
            <person name="De Paoli E."/>
            <person name="Dittami S."/>
            <person name="Maumus F."/>
            <person name="Michel G."/>
            <person name="Kersting A."/>
            <person name="Lauritano C."/>
            <person name="Lohaus R."/>
            <person name="Toepel M."/>
            <person name="Tonon T."/>
            <person name="Vanneste K."/>
            <person name="Amirebrahimi M."/>
            <person name="Brakel J."/>
            <person name="Bostroem C."/>
            <person name="Chovatia M."/>
            <person name="Grimwood J."/>
            <person name="Jenkins J.W."/>
            <person name="Jueterbock A."/>
            <person name="Mraz A."/>
            <person name="Stam W.T."/>
            <person name="Tice H."/>
            <person name="Bornberg-Bauer E."/>
            <person name="Green P.J."/>
            <person name="Pearson G.A."/>
            <person name="Procaccini G."/>
            <person name="Duarte C.M."/>
            <person name="Schmutz J."/>
            <person name="Reusch T.B.H."/>
            <person name="Van de Peer Y."/>
        </authorList>
    </citation>
    <scope>NUCLEOTIDE SEQUENCE [LARGE SCALE GENOMIC DNA]</scope>
    <source>
        <strain evidence="6">cv. Finnish</strain>
    </source>
</reference>
<name>A0A0K9NIN7_ZOSMR</name>
<protein>
    <recommendedName>
        <fullName evidence="7">Mitochondrial transcription termination factor family protein</fullName>
    </recommendedName>
</protein>
<comment type="caution">
    <text evidence="5">The sequence shown here is derived from an EMBL/GenBank/DDBJ whole genome shotgun (WGS) entry which is preliminary data.</text>
</comment>
<gene>
    <name evidence="5" type="ORF">ZOSMA_93G00700</name>
</gene>
<evidence type="ECO:0000256" key="1">
    <source>
        <dbReference type="ARBA" id="ARBA00007692"/>
    </source>
</evidence>
<dbReference type="InterPro" id="IPR003690">
    <property type="entry name" value="MTERF"/>
</dbReference>
<dbReference type="SMART" id="SM00733">
    <property type="entry name" value="Mterf"/>
    <property type="match status" value="6"/>
</dbReference>
<dbReference type="AlphaFoldDB" id="A0A0K9NIN7"/>
<organism evidence="5 6">
    <name type="scientific">Zostera marina</name>
    <name type="common">Eelgrass</name>
    <dbReference type="NCBI Taxonomy" id="29655"/>
    <lineage>
        <taxon>Eukaryota</taxon>
        <taxon>Viridiplantae</taxon>
        <taxon>Streptophyta</taxon>
        <taxon>Embryophyta</taxon>
        <taxon>Tracheophyta</taxon>
        <taxon>Spermatophyta</taxon>
        <taxon>Magnoliopsida</taxon>
        <taxon>Liliopsida</taxon>
        <taxon>Zosteraceae</taxon>
        <taxon>Zostera</taxon>
    </lineage>
</organism>
<dbReference type="EMBL" id="LFYR01002156">
    <property type="protein sequence ID" value="KMZ56606.1"/>
    <property type="molecule type" value="Genomic_DNA"/>
</dbReference>
<evidence type="ECO:0000313" key="6">
    <source>
        <dbReference type="Proteomes" id="UP000036987"/>
    </source>
</evidence>
<proteinExistence type="inferred from homology"/>
<dbReference type="GO" id="GO:0009658">
    <property type="term" value="P:chloroplast organization"/>
    <property type="evidence" value="ECO:0000318"/>
    <property type="project" value="GO_Central"/>
</dbReference>
<comment type="similarity">
    <text evidence="1">Belongs to the mTERF family.</text>
</comment>
<dbReference type="GO" id="GO:0006353">
    <property type="term" value="P:DNA-templated transcription termination"/>
    <property type="evidence" value="ECO:0007669"/>
    <property type="project" value="UniProtKB-KW"/>
</dbReference>
<evidence type="ECO:0008006" key="7">
    <source>
        <dbReference type="Google" id="ProtNLM"/>
    </source>
</evidence>
<keyword evidence="3" id="KW-0809">Transit peptide</keyword>
<dbReference type="GO" id="GO:0003676">
    <property type="term" value="F:nucleic acid binding"/>
    <property type="evidence" value="ECO:0007669"/>
    <property type="project" value="InterPro"/>
</dbReference>
<dbReference type="Proteomes" id="UP000036987">
    <property type="component" value="Unassembled WGS sequence"/>
</dbReference>
<sequence length="329" mass="37709">MDELLHVFCPPNPQFLPISPKTPIFLRRCASNHHRRSLLRATHVSLPRKPTRLLSLTETDETEPSASDSASPFREKMLFLDSMGVDLFSLATAHPPILSWPLDEMKSTIQLLSSVGLSFSDIRRSVGMCPEILTTKSSVMTQVLTFLLREAGVEGFELRKVIHRRPRLLVSDVCSRLRPTLYFLEMLGISDVRRHTWLLSCSVEEKFLPRIDFLLGAGLAPRDARSMVRRFPQLLCYSIKENLEPKFDFLTVEMGRDLKELKRFPRYFSFSLPERIKPRHFMCKEKGVFLTLPALLKPCNEEFMARLAVCEGSSPPMRRSPLNVNACNF</sequence>